<reference evidence="2" key="1">
    <citation type="journal article" date="2015" name="Nature">
        <title>Complex archaea that bridge the gap between prokaryotes and eukaryotes.</title>
        <authorList>
            <person name="Spang A."/>
            <person name="Saw J.H."/>
            <person name="Jorgensen S.L."/>
            <person name="Zaremba-Niedzwiedzka K."/>
            <person name="Martijn J."/>
            <person name="Lind A.E."/>
            <person name="van Eijk R."/>
            <person name="Schleper C."/>
            <person name="Guy L."/>
            <person name="Ettema T.J."/>
        </authorList>
    </citation>
    <scope>NUCLEOTIDE SEQUENCE</scope>
</reference>
<feature type="region of interest" description="Disordered" evidence="1">
    <location>
        <begin position="1"/>
        <end position="32"/>
    </location>
</feature>
<accession>A0A0F9CXQ1</accession>
<evidence type="ECO:0000256" key="1">
    <source>
        <dbReference type="SAM" id="MobiDB-lite"/>
    </source>
</evidence>
<comment type="caution">
    <text evidence="2">The sequence shown here is derived from an EMBL/GenBank/DDBJ whole genome shotgun (WGS) entry which is preliminary data.</text>
</comment>
<protein>
    <submittedName>
        <fullName evidence="2">Uncharacterized protein</fullName>
    </submittedName>
</protein>
<dbReference type="AlphaFoldDB" id="A0A0F9CXQ1"/>
<feature type="non-terminal residue" evidence="2">
    <location>
        <position position="263"/>
    </location>
</feature>
<evidence type="ECO:0000313" key="2">
    <source>
        <dbReference type="EMBL" id="KKL54054.1"/>
    </source>
</evidence>
<organism evidence="2">
    <name type="scientific">marine sediment metagenome</name>
    <dbReference type="NCBI Taxonomy" id="412755"/>
    <lineage>
        <taxon>unclassified sequences</taxon>
        <taxon>metagenomes</taxon>
        <taxon>ecological metagenomes</taxon>
    </lineage>
</organism>
<dbReference type="Pfam" id="PF13479">
    <property type="entry name" value="AAA_24"/>
    <property type="match status" value="1"/>
</dbReference>
<gene>
    <name evidence="2" type="ORF">LCGC14_2269260</name>
</gene>
<name>A0A0F9CXQ1_9ZZZZ</name>
<sequence>MKPPPPPTKQIHHTPALPKGPKSPPTPNTPKRAVKHFRVEGWSGEGEGEKILAYSSSGMGKTTLAGMAPDPVFIGVDDGARKIRGRNGEVLVAIRGIEDYQDIRDAIRTPSLFKGKKTLVLDTITKTEAMAEPYLFENYKHEKGHKVRSIEGYGWGKGYKHLQDAMRLLLQDLDGLVKQGIHVLLLAQEAAVVVPNAGGLDFLQSGPKLYQGKSFSVKADYCEWADHVFRLDYINRKIEDKKASGDTERAVFITPEDASYCAK</sequence>
<proteinExistence type="predicted"/>
<dbReference type="EMBL" id="LAZR01031335">
    <property type="protein sequence ID" value="KKL54054.1"/>
    <property type="molecule type" value="Genomic_DNA"/>
</dbReference>